<name>A0AAP4B979_9FIRM</name>
<dbReference type="EMBL" id="JASGBQ010000001">
    <property type="protein sequence ID" value="MDI9241147.1"/>
    <property type="molecule type" value="Genomic_DNA"/>
</dbReference>
<accession>A0AAP4B979</accession>
<feature type="active site" description="Proton donor/acceptor" evidence="2">
    <location>
        <position position="130"/>
    </location>
</feature>
<comment type="caution">
    <text evidence="3">The sequence shown here is derived from an EMBL/GenBank/DDBJ whole genome shotgun (WGS) entry which is preliminary data.</text>
</comment>
<dbReference type="GO" id="GO:0016787">
    <property type="term" value="F:hydrolase activity"/>
    <property type="evidence" value="ECO:0007669"/>
    <property type="project" value="UniProtKB-KW"/>
</dbReference>
<proteinExistence type="predicted"/>
<keyword evidence="4" id="KW-1185">Reference proteome</keyword>
<organism evidence="3 4">
    <name type="scientific">Fusibacillus kribbianus</name>
    <dbReference type="NCBI Taxonomy" id="3044208"/>
    <lineage>
        <taxon>Bacteria</taxon>
        <taxon>Bacillati</taxon>
        <taxon>Bacillota</taxon>
        <taxon>Clostridia</taxon>
        <taxon>Lachnospirales</taxon>
        <taxon>Lachnospiraceae</taxon>
        <taxon>Fusibacillus</taxon>
    </lineage>
</organism>
<dbReference type="Proteomes" id="UP001300383">
    <property type="component" value="Unassembled WGS sequence"/>
</dbReference>
<dbReference type="SUPFAM" id="SSF63817">
    <property type="entry name" value="Sortase"/>
    <property type="match status" value="1"/>
</dbReference>
<evidence type="ECO:0000313" key="4">
    <source>
        <dbReference type="Proteomes" id="UP001300383"/>
    </source>
</evidence>
<dbReference type="NCBIfam" id="TIGR01076">
    <property type="entry name" value="sortase_fam"/>
    <property type="match status" value="1"/>
</dbReference>
<dbReference type="InterPro" id="IPR005754">
    <property type="entry name" value="Sortase"/>
</dbReference>
<evidence type="ECO:0000313" key="3">
    <source>
        <dbReference type="EMBL" id="MDI9241147.1"/>
    </source>
</evidence>
<dbReference type="Pfam" id="PF04203">
    <property type="entry name" value="Sortase"/>
    <property type="match status" value="1"/>
</dbReference>
<evidence type="ECO:0000256" key="2">
    <source>
        <dbReference type="PIRSR" id="PIRSR605754-1"/>
    </source>
</evidence>
<dbReference type="InterPro" id="IPR023365">
    <property type="entry name" value="Sortase_dom-sf"/>
</dbReference>
<dbReference type="AlphaFoldDB" id="A0AAP4B979"/>
<sequence length="204" mass="22976">MMRKKVGIIFMALGAVLVLAALSLFCMNQREEKLAGEAVDRLMPRIAEQIEEKTPGISASESSELEYPDPYDTEMTEVEIDGYRYIGYLSVPSLGLELPVMSEWDYERLKTSPCRYAGSTKTDDLVIAGHSYVSHFRPLRGLSAGDIVYFTDMDGITSVYEVVMTEVLSPDEVEKMTAGEYDLTLFTCTSNTRSRFTIRCDREK</sequence>
<keyword evidence="1" id="KW-0378">Hydrolase</keyword>
<evidence type="ECO:0000256" key="1">
    <source>
        <dbReference type="ARBA" id="ARBA00022801"/>
    </source>
</evidence>
<dbReference type="RefSeq" id="WP_283229649.1">
    <property type="nucleotide sequence ID" value="NZ_JASGBQ010000001.1"/>
</dbReference>
<protein>
    <submittedName>
        <fullName evidence="3">Sortase</fullName>
    </submittedName>
</protein>
<dbReference type="Gene3D" id="2.40.260.10">
    <property type="entry name" value="Sortase"/>
    <property type="match status" value="1"/>
</dbReference>
<reference evidence="3 4" key="1">
    <citation type="submission" date="2023-05" db="EMBL/GenBank/DDBJ databases">
        <title>[ruminococcus] sp. nov., isolated from a pig farm feces dump.</title>
        <authorList>
            <person name="Chang Y.-H."/>
        </authorList>
    </citation>
    <scope>NUCLEOTIDE SEQUENCE [LARGE SCALE GENOMIC DNA]</scope>
    <source>
        <strain evidence="3 4">YH-rum2234</strain>
    </source>
</reference>
<gene>
    <name evidence="3" type="ORF">QJ036_01470</name>
</gene>
<dbReference type="CDD" id="cd00004">
    <property type="entry name" value="Sortase"/>
    <property type="match status" value="1"/>
</dbReference>
<feature type="active site" description="Acyl-thioester intermediate" evidence="2">
    <location>
        <position position="188"/>
    </location>
</feature>